<gene>
    <name evidence="1" type="ORF">PDIGIT_LOCUS9035</name>
</gene>
<sequence>MTCSDVDQNVSKVRLELSNCLMICVIGYSERCMNRNLLTHTHTHIWARRRARWLQRHIIKAEEGILNMLKSLKFP</sequence>
<reference evidence="1" key="1">
    <citation type="submission" date="2023-01" db="EMBL/GenBank/DDBJ databases">
        <authorList>
            <person name="Van Ghelder C."/>
            <person name="Rancurel C."/>
        </authorList>
    </citation>
    <scope>NUCLEOTIDE SEQUENCE</scope>
    <source>
        <strain evidence="1">CNCM I-4278</strain>
    </source>
</reference>
<protein>
    <submittedName>
        <fullName evidence="1">Uncharacterized protein</fullName>
    </submittedName>
</protein>
<evidence type="ECO:0000313" key="1">
    <source>
        <dbReference type="EMBL" id="CAI6335947.1"/>
    </source>
</evidence>
<proteinExistence type="predicted"/>
<keyword evidence="2" id="KW-1185">Reference proteome</keyword>
<name>A0A9W4XWF9_9PLEO</name>
<organism evidence="1 2">
    <name type="scientific">Periconia digitata</name>
    <dbReference type="NCBI Taxonomy" id="1303443"/>
    <lineage>
        <taxon>Eukaryota</taxon>
        <taxon>Fungi</taxon>
        <taxon>Dikarya</taxon>
        <taxon>Ascomycota</taxon>
        <taxon>Pezizomycotina</taxon>
        <taxon>Dothideomycetes</taxon>
        <taxon>Pleosporomycetidae</taxon>
        <taxon>Pleosporales</taxon>
        <taxon>Massarineae</taxon>
        <taxon>Periconiaceae</taxon>
        <taxon>Periconia</taxon>
    </lineage>
</organism>
<evidence type="ECO:0000313" key="2">
    <source>
        <dbReference type="Proteomes" id="UP001152607"/>
    </source>
</evidence>
<dbReference type="AlphaFoldDB" id="A0A9W4XWF9"/>
<dbReference type="EMBL" id="CAOQHR010000006">
    <property type="protein sequence ID" value="CAI6335947.1"/>
    <property type="molecule type" value="Genomic_DNA"/>
</dbReference>
<comment type="caution">
    <text evidence="1">The sequence shown here is derived from an EMBL/GenBank/DDBJ whole genome shotgun (WGS) entry which is preliminary data.</text>
</comment>
<dbReference type="Proteomes" id="UP001152607">
    <property type="component" value="Unassembled WGS sequence"/>
</dbReference>
<accession>A0A9W4XWF9</accession>